<evidence type="ECO:0000259" key="3">
    <source>
        <dbReference type="Pfam" id="PF02709"/>
    </source>
</evidence>
<dbReference type="Pfam" id="PF02709">
    <property type="entry name" value="Glyco_transf_7C"/>
    <property type="match status" value="1"/>
</dbReference>
<sequence length="829" mass="94707">MVAAFFPLKKLRRHTRYLLFLAILLAGLAAVYHEMVASRAWTSENSMTSDSGWGRATADEGYKGQANLHVFEDWCGSSAADLRRYMHYPLYPHDQCAEAGCLPPVDQLWAQDIWLSASLHGRCVDPSFSLSVAALSLSSILIRFSSHFHSGEFVFALSSDDNSEFWLSTDDSPLHVQLLAFVGEVGPSGLLFQMHPGHFFYFFIIFSSPVRNGQLLGNSTNTPVKPLDQFDESAALLTDVAHIPQTAASHQQKPAKQQSPRADVQRDDRRDSLYQVPLIDSSFLRGVLPDCVYKPSYTIKGFPLQRYQGLQFVHMSYIYPNDFTRLTHMESESSCFYPESPSYMKMEADGKLHTQRAPEAMEVHQKLKELKFKTEEEEERVTASKRGHPGERFIQRDTDAGKRLREKEIEMNVPLQQEVEEGAHNPVMRAKEKHENTWSEPKDEEFPEWAAEEDKRELNGRENGKRARESVWGPGDGLEGTEEEDPTPPTPPPVFDPDVNWSQTFQVNHLDLQALRSDWIDLRCNISGNLLLEAPDAMSIVKAFVEKLNKKHQWQFTLLRVVNVVKRVDGVQGSRYLLELELRDARGQLLRLSHYVYALNRHSRHRSKDVGFRPAKPQQVLCNPVGFRWYPAATVHFIVPVKNQARWVQQLITDMEQLFRMTGDINFNLIITDYNSTDMDVRKALEKSSLPRKHCVEGYMAFAPVVLRLDCGATPSEAKGRGRGGGWGGWFSSLIKTIKSCSENVCVCVAGYWEVNGFGLLGIYKSDLDRVGGMNTQEFTDRWGGEDWELLDRILQAGLEVERIYLRNFFHHYHSKRGMWNRRMMPKHT</sequence>
<proteinExistence type="predicted"/>
<accession>Q4REX6</accession>
<dbReference type="PANTHER" id="PTHR12369:SF15">
    <property type="entry name" value="BETA-1,4-N-ACETYLGALACTOSAMINYLTRANSFERASE 3"/>
    <property type="match status" value="1"/>
</dbReference>
<dbReference type="SUPFAM" id="SSF53448">
    <property type="entry name" value="Nucleotide-diphospho-sugar transferases"/>
    <property type="match status" value="1"/>
</dbReference>
<dbReference type="Gene3D" id="3.90.550.10">
    <property type="entry name" value="Spore Coat Polysaccharide Biosynthesis Protein SpsA, Chain A"/>
    <property type="match status" value="1"/>
</dbReference>
<dbReference type="OrthoDB" id="8937680at2759"/>
<feature type="compositionally biased region" description="Basic and acidic residues" evidence="2">
    <location>
        <begin position="431"/>
        <end position="441"/>
    </location>
</feature>
<feature type="compositionally biased region" description="Polar residues" evidence="2">
    <location>
        <begin position="247"/>
        <end position="260"/>
    </location>
</feature>
<keyword evidence="1" id="KW-0808">Transferase</keyword>
<evidence type="ECO:0000256" key="2">
    <source>
        <dbReference type="SAM" id="MobiDB-lite"/>
    </source>
</evidence>
<evidence type="ECO:0000256" key="1">
    <source>
        <dbReference type="ARBA" id="ARBA00022679"/>
    </source>
</evidence>
<dbReference type="PANTHER" id="PTHR12369">
    <property type="entry name" value="CHONDROITIN SYNTHASE"/>
    <property type="match status" value="1"/>
</dbReference>
<protein>
    <submittedName>
        <fullName evidence="4">(spotted green pufferfish) hypothetical protein</fullName>
    </submittedName>
</protein>
<feature type="region of interest" description="Disordered" evidence="2">
    <location>
        <begin position="431"/>
        <end position="495"/>
    </location>
</feature>
<dbReference type="KEGG" id="tng:GSTEN00035572G001"/>
<dbReference type="GO" id="GO:0008376">
    <property type="term" value="F:acetylgalactosaminyltransferase activity"/>
    <property type="evidence" value="ECO:0007669"/>
    <property type="project" value="TreeGrafter"/>
</dbReference>
<dbReference type="InterPro" id="IPR027791">
    <property type="entry name" value="Galactosyl_T_C"/>
</dbReference>
<reference evidence="4" key="1">
    <citation type="journal article" date="2004" name="Nature">
        <title>Genome duplication in the teleost fish Tetraodon nigroviridis reveals the early vertebrate proto-karyotype.</title>
        <authorList>
            <person name="Jaillon O."/>
            <person name="Aury J.-M."/>
            <person name="Brunet F."/>
            <person name="Petit J.-L."/>
            <person name="Stange-Thomann N."/>
            <person name="Mauceli E."/>
            <person name="Bouneau L."/>
            <person name="Fischer C."/>
            <person name="Ozouf-Costaz C."/>
            <person name="Bernot A."/>
            <person name="Nicaud S."/>
            <person name="Jaffe D."/>
            <person name="Fisher S."/>
            <person name="Lutfalla G."/>
            <person name="Dossat C."/>
            <person name="Segurens B."/>
            <person name="Dasilva C."/>
            <person name="Salanoubat M."/>
            <person name="Levy M."/>
            <person name="Boudet N."/>
            <person name="Castellano S."/>
            <person name="Anthouard V."/>
            <person name="Jubin C."/>
            <person name="Castelli V."/>
            <person name="Katinka M."/>
            <person name="Vacherie B."/>
            <person name="Biemont C."/>
            <person name="Skalli Z."/>
            <person name="Cattolico L."/>
            <person name="Poulain J."/>
            <person name="De Berardinis V."/>
            <person name="Cruaud C."/>
            <person name="Duprat S."/>
            <person name="Brottier P."/>
            <person name="Coutanceau J.-P."/>
            <person name="Gouzy J."/>
            <person name="Parra G."/>
            <person name="Lardier G."/>
            <person name="Chapple C."/>
            <person name="McKernan K.J."/>
            <person name="McEwan P."/>
            <person name="Bosak S."/>
            <person name="Kellis M."/>
            <person name="Volff J.-N."/>
            <person name="Guigo R."/>
            <person name="Zody M.C."/>
            <person name="Mesirov J."/>
            <person name="Lindblad-Toh K."/>
            <person name="Birren B."/>
            <person name="Nusbaum C."/>
            <person name="Kahn D."/>
            <person name="Robinson-Rechavi M."/>
            <person name="Laudet V."/>
            <person name="Schachter V."/>
            <person name="Quetier F."/>
            <person name="Saurin W."/>
            <person name="Scarpelli C."/>
            <person name="Wincker P."/>
            <person name="Lander E.S."/>
            <person name="Weissenbach J."/>
            <person name="Roest Crollius H."/>
        </authorList>
    </citation>
    <scope>NUCLEOTIDE SEQUENCE [LARGE SCALE GENOMIC DNA]</scope>
</reference>
<organism evidence="4">
    <name type="scientific">Tetraodon nigroviridis</name>
    <name type="common">Spotted green pufferfish</name>
    <name type="synonym">Chelonodon nigroviridis</name>
    <dbReference type="NCBI Taxonomy" id="99883"/>
    <lineage>
        <taxon>Eukaryota</taxon>
        <taxon>Metazoa</taxon>
        <taxon>Chordata</taxon>
        <taxon>Craniata</taxon>
        <taxon>Vertebrata</taxon>
        <taxon>Euteleostomi</taxon>
        <taxon>Actinopterygii</taxon>
        <taxon>Neopterygii</taxon>
        <taxon>Teleostei</taxon>
        <taxon>Neoteleostei</taxon>
        <taxon>Acanthomorphata</taxon>
        <taxon>Eupercaria</taxon>
        <taxon>Tetraodontiformes</taxon>
        <taxon>Tetradontoidea</taxon>
        <taxon>Tetraodontidae</taxon>
        <taxon>Tetraodon</taxon>
    </lineage>
</organism>
<feature type="compositionally biased region" description="Acidic residues" evidence="2">
    <location>
        <begin position="442"/>
        <end position="451"/>
    </location>
</feature>
<comment type="caution">
    <text evidence="4">The sequence shown here is derived from an EMBL/GenBank/DDBJ whole genome shotgun (WGS) entry which is preliminary data.</text>
</comment>
<dbReference type="AlphaFoldDB" id="Q4REX6"/>
<feature type="compositionally biased region" description="Basic and acidic residues" evidence="2">
    <location>
        <begin position="452"/>
        <end position="469"/>
    </location>
</feature>
<feature type="region of interest" description="Disordered" evidence="2">
    <location>
        <begin position="247"/>
        <end position="267"/>
    </location>
</feature>
<name>Q4REX6_TETNG</name>
<evidence type="ECO:0000313" key="4">
    <source>
        <dbReference type="EMBL" id="CAG13056.1"/>
    </source>
</evidence>
<dbReference type="InterPro" id="IPR051227">
    <property type="entry name" value="CS_glycosyltransferase"/>
</dbReference>
<dbReference type="EMBL" id="CAAE01015122">
    <property type="protein sequence ID" value="CAG13056.1"/>
    <property type="molecule type" value="Genomic_DNA"/>
</dbReference>
<dbReference type="InterPro" id="IPR029044">
    <property type="entry name" value="Nucleotide-diphossugar_trans"/>
</dbReference>
<reference evidence="4" key="2">
    <citation type="submission" date="2004-02" db="EMBL/GenBank/DDBJ databases">
        <authorList>
            <consortium name="Genoscope"/>
            <consortium name="Whitehead Institute Centre for Genome Research"/>
        </authorList>
    </citation>
    <scope>NUCLEOTIDE SEQUENCE</scope>
</reference>
<feature type="domain" description="Galactosyltransferase C-terminal" evidence="3">
    <location>
        <begin position="742"/>
        <end position="814"/>
    </location>
</feature>
<gene>
    <name evidence="4" type="ORF">GSTENG00035572001</name>
</gene>